<dbReference type="RefSeq" id="WP_042401293.1">
    <property type="nucleotide sequence ID" value="NZ_CYYT01000001.1"/>
</dbReference>
<dbReference type="GeneID" id="83012940"/>
<dbReference type="InterPro" id="IPR049238">
    <property type="entry name" value="DUF6873"/>
</dbReference>
<dbReference type="OrthoDB" id="1753686at2"/>
<sequence>MISFVDYRTSLDEINSLKNMNYDVIKVPRANNLYSAIDGHVDIQLNILSKKNKTIIINKDINNDFKKLLDEKGIKYINSFSSLHEKYPNNVLLNAYITENYLIHNLKYSDKELLNYCKNKKHINIKQGYSKCSILPIREDAIITNDAGIHKALVKENFDVLLIPFGDIELPGLNYGFIGGVGGMISDDCMAFFGSLEHYAFGTMVKEFLYKYDIKPLYLRNSKLFDRGSLLVL</sequence>
<accession>A0A173W4F4</accession>
<dbReference type="Proteomes" id="UP000095558">
    <property type="component" value="Unassembled WGS sequence"/>
</dbReference>
<organism evidence="2 3">
    <name type="scientific">Clostridium disporicum</name>
    <dbReference type="NCBI Taxonomy" id="84024"/>
    <lineage>
        <taxon>Bacteria</taxon>
        <taxon>Bacillati</taxon>
        <taxon>Bacillota</taxon>
        <taxon>Clostridia</taxon>
        <taxon>Eubacteriales</taxon>
        <taxon>Clostridiaceae</taxon>
        <taxon>Clostridium</taxon>
    </lineage>
</organism>
<name>A0A173W4F4_9CLOT</name>
<dbReference type="Pfam" id="PF21778">
    <property type="entry name" value="DUF6873"/>
    <property type="match status" value="1"/>
</dbReference>
<feature type="domain" description="DUF6873" evidence="1">
    <location>
        <begin position="4"/>
        <end position="231"/>
    </location>
</feature>
<protein>
    <recommendedName>
        <fullName evidence="1">DUF6873 domain-containing protein</fullName>
    </recommendedName>
</protein>
<evidence type="ECO:0000313" key="3">
    <source>
        <dbReference type="Proteomes" id="UP000095558"/>
    </source>
</evidence>
<proteinExistence type="predicted"/>
<reference evidence="2 3" key="1">
    <citation type="submission" date="2015-09" db="EMBL/GenBank/DDBJ databases">
        <authorList>
            <consortium name="Pathogen Informatics"/>
        </authorList>
    </citation>
    <scope>NUCLEOTIDE SEQUENCE [LARGE SCALE GENOMIC DNA]</scope>
    <source>
        <strain evidence="2 3">2789STDY5834855</strain>
    </source>
</reference>
<evidence type="ECO:0000313" key="2">
    <source>
        <dbReference type="EMBL" id="CUO60867.1"/>
    </source>
</evidence>
<dbReference type="AlphaFoldDB" id="A0A173W4F4"/>
<dbReference type="EMBL" id="CYZV01000034">
    <property type="protein sequence ID" value="CUO60867.1"/>
    <property type="molecule type" value="Genomic_DNA"/>
</dbReference>
<evidence type="ECO:0000259" key="1">
    <source>
        <dbReference type="Pfam" id="PF21778"/>
    </source>
</evidence>
<gene>
    <name evidence="2" type="ORF">ERS852470_02832</name>
</gene>